<accession>J0XYG6</accession>
<dbReference type="AlphaFoldDB" id="J0XYG6"/>
<sequence>MRHLLIEILKDFIEISSNFIDNEPFRIDDLEEYSKILNLLSAEERMDYELKIVKAFIFYAKENYDNEVELRKTYNF</sequence>
<reference evidence="2" key="1">
    <citation type="journal article" date="2012" name="Stand. Genomic Sci.">
        <title>Permanent draft genome sequence of the gliding predator Saprospira grandis strain Sa g1 (= HR1).</title>
        <authorList>
            <person name="Mavromatis K."/>
            <person name="Chertkov O."/>
            <person name="Lapidus A."/>
            <person name="Nolan M."/>
            <person name="Lucas S."/>
            <person name="Tice H."/>
            <person name="Del Rio T.G."/>
            <person name="Cheng J.F."/>
            <person name="Han C."/>
            <person name="Tapia R."/>
            <person name="Bruce D."/>
            <person name="Goodwin L.A."/>
            <person name="Pitluck S."/>
            <person name="Huntemann M."/>
            <person name="Liolios K."/>
            <person name="Pagani I."/>
            <person name="Ivanova N."/>
            <person name="Mikhailova N."/>
            <person name="Pati A."/>
            <person name="Chen A."/>
            <person name="Palaniappan K."/>
            <person name="Land M."/>
            <person name="Brambilla E.M."/>
            <person name="Rohde M."/>
            <person name="Spring S."/>
            <person name="Goker M."/>
            <person name="Detter J.C."/>
            <person name="Bristow J."/>
            <person name="Eisen J.A."/>
            <person name="Markowitz V."/>
            <person name="Hugenholtz P."/>
            <person name="Kyrpides N.C."/>
            <person name="Klenk H.P."/>
            <person name="Woyke T."/>
        </authorList>
    </citation>
    <scope>NUCLEOTIDE SEQUENCE [LARGE SCALE GENOMIC DNA]</scope>
    <source>
        <strain evidence="2">DSM 2844</strain>
    </source>
</reference>
<proteinExistence type="predicted"/>
<name>J0XYG6_9BACT</name>
<dbReference type="EMBL" id="JH719942">
    <property type="protein sequence ID" value="EJF54166.1"/>
    <property type="molecule type" value="Genomic_DNA"/>
</dbReference>
<evidence type="ECO:0000313" key="2">
    <source>
        <dbReference type="Proteomes" id="UP000005113"/>
    </source>
</evidence>
<evidence type="ECO:0000313" key="1">
    <source>
        <dbReference type="EMBL" id="EJF54166.1"/>
    </source>
</evidence>
<gene>
    <name evidence="1" type="ORF">SapgrDRAFT_2507</name>
</gene>
<protein>
    <submittedName>
        <fullName evidence="1">Uncharacterized protein</fullName>
    </submittedName>
</protein>
<organism evidence="1 2">
    <name type="scientific">Saprospira grandis DSM 2844</name>
    <dbReference type="NCBI Taxonomy" id="694433"/>
    <lineage>
        <taxon>Bacteria</taxon>
        <taxon>Pseudomonadati</taxon>
        <taxon>Bacteroidota</taxon>
        <taxon>Saprospiria</taxon>
        <taxon>Saprospirales</taxon>
        <taxon>Saprospiraceae</taxon>
        <taxon>Saprospira</taxon>
    </lineage>
</organism>
<dbReference type="HOGENOM" id="CLU_2652378_0_0_10"/>
<dbReference type="Proteomes" id="UP000005113">
    <property type="component" value="Unassembled WGS sequence"/>
</dbReference>